<accession>A0A0H4V994</accession>
<reference evidence="3" key="2">
    <citation type="submission" date="2015-04" db="EMBL/GenBank/DDBJ databases">
        <title>The complete genome sequence of Erythrobacter sp. s21-N3.</title>
        <authorList>
            <person name="Zhuang L."/>
            <person name="Liu Y."/>
            <person name="Shao Z."/>
        </authorList>
    </citation>
    <scope>NUCLEOTIDE SEQUENCE [LARGE SCALE GENOMIC DNA]</scope>
    <source>
        <strain evidence="3">s21-N3</strain>
    </source>
</reference>
<protein>
    <submittedName>
        <fullName evidence="2">Uncharacterized protein</fullName>
    </submittedName>
</protein>
<sequence>MTIVVTFLLGLGNFAWHTAVIQSGHRMISDVQPASLRIIRLISLSLEFMLLCLALYAVKSGHTAWVWAYISYSAINGGAAWLIVSRRI</sequence>
<dbReference type="AlphaFoldDB" id="A0A0H4V994"/>
<dbReference type="KEGG" id="ery:CP97_02000"/>
<evidence type="ECO:0000313" key="2">
    <source>
        <dbReference type="EMBL" id="AKQ41080.1"/>
    </source>
</evidence>
<dbReference type="STRING" id="1648404.CP97_02000"/>
<feature type="transmembrane region" description="Helical" evidence="1">
    <location>
        <begin position="64"/>
        <end position="84"/>
    </location>
</feature>
<evidence type="ECO:0000313" key="3">
    <source>
        <dbReference type="Proteomes" id="UP000059113"/>
    </source>
</evidence>
<reference evidence="2 3" key="1">
    <citation type="journal article" date="2015" name="Int. J. Syst. Evol. Microbiol.">
        <title>Erythrobacter atlanticus sp. nov., a bacterium from ocean sediment able to degrade polycyclic aromatic hydrocarbons.</title>
        <authorList>
            <person name="Zhuang L."/>
            <person name="Liu Y."/>
            <person name="Wang L."/>
            <person name="Wang W."/>
            <person name="Shao Z."/>
        </authorList>
    </citation>
    <scope>NUCLEOTIDE SEQUENCE [LARGE SCALE GENOMIC DNA]</scope>
    <source>
        <strain evidence="3">s21-N3</strain>
    </source>
</reference>
<gene>
    <name evidence="2" type="ORF">CP97_02000</name>
</gene>
<evidence type="ECO:0000256" key="1">
    <source>
        <dbReference type="SAM" id="Phobius"/>
    </source>
</evidence>
<dbReference type="EMBL" id="CP011310">
    <property type="protein sequence ID" value="AKQ41080.1"/>
    <property type="molecule type" value="Genomic_DNA"/>
</dbReference>
<name>A0A0H4V994_9SPHN</name>
<dbReference type="RefSeq" id="WP_048884572.1">
    <property type="nucleotide sequence ID" value="NZ_CP011310.1"/>
</dbReference>
<feature type="transmembrane region" description="Helical" evidence="1">
    <location>
        <begin position="38"/>
        <end position="58"/>
    </location>
</feature>
<keyword evidence="3" id="KW-1185">Reference proteome</keyword>
<dbReference type="Proteomes" id="UP000059113">
    <property type="component" value="Chromosome"/>
</dbReference>
<keyword evidence="1" id="KW-0812">Transmembrane</keyword>
<keyword evidence="1" id="KW-1133">Transmembrane helix</keyword>
<organism evidence="2 3">
    <name type="scientific">Aurantiacibacter atlanticus</name>
    <dbReference type="NCBI Taxonomy" id="1648404"/>
    <lineage>
        <taxon>Bacteria</taxon>
        <taxon>Pseudomonadati</taxon>
        <taxon>Pseudomonadota</taxon>
        <taxon>Alphaproteobacteria</taxon>
        <taxon>Sphingomonadales</taxon>
        <taxon>Erythrobacteraceae</taxon>
        <taxon>Aurantiacibacter</taxon>
    </lineage>
</organism>
<dbReference type="PATRIC" id="fig|1648404.4.peg.429"/>
<keyword evidence="1" id="KW-0472">Membrane</keyword>
<proteinExistence type="predicted"/>